<comment type="caution">
    <text evidence="2">The sequence shown here is derived from an EMBL/GenBank/DDBJ whole genome shotgun (WGS) entry which is preliminary data.</text>
</comment>
<dbReference type="InterPro" id="IPR001296">
    <property type="entry name" value="Glyco_trans_1"/>
</dbReference>
<reference evidence="3" key="1">
    <citation type="submission" date="2018-02" db="EMBL/GenBank/DDBJ databases">
        <title>Genome sequencing of Solimonas sp. HR-BB.</title>
        <authorList>
            <person name="Lee Y."/>
            <person name="Jeon C.O."/>
        </authorList>
    </citation>
    <scope>NUCLEOTIDE SEQUENCE [LARGE SCALE GENOMIC DNA]</scope>
    <source>
        <strain evidence="3">HR-U</strain>
    </source>
</reference>
<dbReference type="GO" id="GO:0016757">
    <property type="term" value="F:glycosyltransferase activity"/>
    <property type="evidence" value="ECO:0007669"/>
    <property type="project" value="InterPro"/>
</dbReference>
<dbReference type="PANTHER" id="PTHR12526:SF638">
    <property type="entry name" value="SPORE COAT PROTEIN SA"/>
    <property type="match status" value="1"/>
</dbReference>
<dbReference type="AlphaFoldDB" id="A0A2S7IEJ8"/>
<gene>
    <name evidence="2" type="ORF">C5O19_25710</name>
</gene>
<organism evidence="2 3">
    <name type="scientific">Siphonobacter curvatus</name>
    <dbReference type="NCBI Taxonomy" id="2094562"/>
    <lineage>
        <taxon>Bacteria</taxon>
        <taxon>Pseudomonadati</taxon>
        <taxon>Bacteroidota</taxon>
        <taxon>Cytophagia</taxon>
        <taxon>Cytophagales</taxon>
        <taxon>Cytophagaceae</taxon>
        <taxon>Siphonobacter</taxon>
    </lineage>
</organism>
<dbReference type="OrthoDB" id="9792322at2"/>
<accession>A0A2S7IEJ8</accession>
<keyword evidence="3" id="KW-1185">Reference proteome</keyword>
<dbReference type="EMBL" id="PTRA01000013">
    <property type="protein sequence ID" value="PQA52734.1"/>
    <property type="molecule type" value="Genomic_DNA"/>
</dbReference>
<dbReference type="Pfam" id="PF00534">
    <property type="entry name" value="Glycos_transf_1"/>
    <property type="match status" value="1"/>
</dbReference>
<name>A0A2S7IEJ8_9BACT</name>
<evidence type="ECO:0000313" key="2">
    <source>
        <dbReference type="EMBL" id="PQA52734.1"/>
    </source>
</evidence>
<proteinExistence type="predicted"/>
<protein>
    <recommendedName>
        <fullName evidence="1">Glycosyl transferase family 1 domain-containing protein</fullName>
    </recommendedName>
</protein>
<evidence type="ECO:0000259" key="1">
    <source>
        <dbReference type="Pfam" id="PF00534"/>
    </source>
</evidence>
<feature type="domain" description="Glycosyl transferase family 1" evidence="1">
    <location>
        <begin position="165"/>
        <end position="308"/>
    </location>
</feature>
<evidence type="ECO:0000313" key="3">
    <source>
        <dbReference type="Proteomes" id="UP000239590"/>
    </source>
</evidence>
<dbReference type="Gene3D" id="3.40.50.2000">
    <property type="entry name" value="Glycogen Phosphorylase B"/>
    <property type="match status" value="2"/>
</dbReference>
<dbReference type="PANTHER" id="PTHR12526">
    <property type="entry name" value="GLYCOSYLTRANSFERASE"/>
    <property type="match status" value="1"/>
</dbReference>
<dbReference type="SUPFAM" id="SSF53756">
    <property type="entry name" value="UDP-Glycosyltransferase/glycogen phosphorylase"/>
    <property type="match status" value="1"/>
</dbReference>
<sequence>MNVVHCLFTMKTGGAQMLVVDILNKVVINNNAYLIIVNDEFDEAVLQSIDSRVKIFFLNRKPGSKNPLYILKLNWILFKIKPKVIHCHEPNIVNLIFYNNVKKILTVHDVGIGNIYINKYTNIVSISETVFKDILTRFNIRTILINNGIDFESFQKRSKYKSINNFNLVQVSRLMHEKKGQHIAIESINILNNLFPGVFTITFIGEGSSESYLKELTKKLNLQSQVSFLGNKNRDWIKKNLHQFDLVIQPSVYEGFGLTILEGIATKNPVIASNIDGPKEILNNFESLFLFESGNPKDLSDKIYEIYRKYTNDLLLPELNLVYERSFIKYDISVMVNKYFDLYFN</sequence>
<dbReference type="Proteomes" id="UP000239590">
    <property type="component" value="Unassembled WGS sequence"/>
</dbReference>